<dbReference type="EMBL" id="BMGG01000003">
    <property type="protein sequence ID" value="GGC59342.1"/>
    <property type="molecule type" value="Genomic_DNA"/>
</dbReference>
<dbReference type="PROSITE" id="PS00061">
    <property type="entry name" value="ADH_SHORT"/>
    <property type="match status" value="1"/>
</dbReference>
<dbReference type="CDD" id="cd05233">
    <property type="entry name" value="SDR_c"/>
    <property type="match status" value="1"/>
</dbReference>
<dbReference type="Proteomes" id="UP000637002">
    <property type="component" value="Unassembled WGS sequence"/>
</dbReference>
<keyword evidence="4" id="KW-1185">Reference proteome</keyword>
<reference evidence="3" key="2">
    <citation type="submission" date="2020-09" db="EMBL/GenBank/DDBJ databases">
        <authorList>
            <person name="Sun Q."/>
            <person name="Zhou Y."/>
        </authorList>
    </citation>
    <scope>NUCLEOTIDE SEQUENCE</scope>
    <source>
        <strain evidence="3">CGMCC 1.12919</strain>
    </source>
</reference>
<keyword evidence="2" id="KW-0560">Oxidoreductase</keyword>
<dbReference type="PRINTS" id="PR00081">
    <property type="entry name" value="GDHRDH"/>
</dbReference>
<dbReference type="PANTHER" id="PTHR24321">
    <property type="entry name" value="DEHYDROGENASES, SHORT CHAIN"/>
    <property type="match status" value="1"/>
</dbReference>
<evidence type="ECO:0000256" key="1">
    <source>
        <dbReference type="ARBA" id="ARBA00006484"/>
    </source>
</evidence>
<evidence type="ECO:0000256" key="2">
    <source>
        <dbReference type="ARBA" id="ARBA00023002"/>
    </source>
</evidence>
<reference evidence="3" key="1">
    <citation type="journal article" date="2014" name="Int. J. Syst. Evol. Microbiol.">
        <title>Complete genome sequence of Corynebacterium casei LMG S-19264T (=DSM 44701T), isolated from a smear-ripened cheese.</title>
        <authorList>
            <consortium name="US DOE Joint Genome Institute (JGI-PGF)"/>
            <person name="Walter F."/>
            <person name="Albersmeier A."/>
            <person name="Kalinowski J."/>
            <person name="Ruckert C."/>
        </authorList>
    </citation>
    <scope>NUCLEOTIDE SEQUENCE</scope>
    <source>
        <strain evidence="3">CGMCC 1.12919</strain>
    </source>
</reference>
<name>A0A916XAC7_9HYPH</name>
<dbReference type="InterPro" id="IPR002347">
    <property type="entry name" value="SDR_fam"/>
</dbReference>
<comment type="caution">
    <text evidence="3">The sequence shown here is derived from an EMBL/GenBank/DDBJ whole genome shotgun (WGS) entry which is preliminary data.</text>
</comment>
<dbReference type="RefSeq" id="WP_188608803.1">
    <property type="nucleotide sequence ID" value="NZ_BMGG01000003.1"/>
</dbReference>
<dbReference type="Pfam" id="PF13561">
    <property type="entry name" value="adh_short_C2"/>
    <property type="match status" value="1"/>
</dbReference>
<dbReference type="FunFam" id="3.40.50.720:FF:000084">
    <property type="entry name" value="Short-chain dehydrogenase reductase"/>
    <property type="match status" value="1"/>
</dbReference>
<gene>
    <name evidence="3" type="primary">fabG</name>
    <name evidence="3" type="ORF">GCM10010994_17670</name>
</gene>
<dbReference type="PANTHER" id="PTHR24321:SF14">
    <property type="entry name" value="SHORT-CHAIN TYPE DEHYDROGENASE_REDUCTASE BLR2146-RELATED"/>
    <property type="match status" value="1"/>
</dbReference>
<organism evidence="3 4">
    <name type="scientific">Chelatococcus reniformis</name>
    <dbReference type="NCBI Taxonomy" id="1494448"/>
    <lineage>
        <taxon>Bacteria</taxon>
        <taxon>Pseudomonadati</taxon>
        <taxon>Pseudomonadota</taxon>
        <taxon>Alphaproteobacteria</taxon>
        <taxon>Hyphomicrobiales</taxon>
        <taxon>Chelatococcaceae</taxon>
        <taxon>Chelatococcus</taxon>
    </lineage>
</organism>
<sequence length="255" mass="25576">MGRRFDGKVALVAGGAGGIGGAVCRQLGGEGATVICADLSERRGAMVVDAVAAQGGAIEFLRLDAADPRDWDAAIAHAAAAHGRLDVLVTSFYSGAAGAVDTMTDEGWEASFRATSTGVFLGMSRAFRLLGQGGAVVNVASLAAHRPTGENIGYASAKAAVISMGRAAAIRGAPRGIRVNTVTPGAIDTRALHATMKALAAQSDSGAEVDMGARAPLGRVGRPEEVAAAICFLASPEAAYITGAELIVDGGMAVL</sequence>
<protein>
    <submittedName>
        <fullName evidence="3">3-oxoacyl-ACP reductase</fullName>
    </submittedName>
</protein>
<comment type="similarity">
    <text evidence="1">Belongs to the short-chain dehydrogenases/reductases (SDR) family.</text>
</comment>
<dbReference type="InterPro" id="IPR036291">
    <property type="entry name" value="NAD(P)-bd_dom_sf"/>
</dbReference>
<dbReference type="SUPFAM" id="SSF51735">
    <property type="entry name" value="NAD(P)-binding Rossmann-fold domains"/>
    <property type="match status" value="1"/>
</dbReference>
<dbReference type="GO" id="GO:0016491">
    <property type="term" value="F:oxidoreductase activity"/>
    <property type="evidence" value="ECO:0007669"/>
    <property type="project" value="UniProtKB-KW"/>
</dbReference>
<proteinExistence type="inferred from homology"/>
<evidence type="ECO:0000313" key="4">
    <source>
        <dbReference type="Proteomes" id="UP000637002"/>
    </source>
</evidence>
<accession>A0A916XAC7</accession>
<dbReference type="InterPro" id="IPR020904">
    <property type="entry name" value="Sc_DH/Rdtase_CS"/>
</dbReference>
<dbReference type="AlphaFoldDB" id="A0A916XAC7"/>
<dbReference type="Gene3D" id="3.40.50.720">
    <property type="entry name" value="NAD(P)-binding Rossmann-like Domain"/>
    <property type="match status" value="1"/>
</dbReference>
<evidence type="ECO:0000313" key="3">
    <source>
        <dbReference type="EMBL" id="GGC59342.1"/>
    </source>
</evidence>